<name>A0A3L6RKM5_PANMI</name>
<gene>
    <name evidence="1" type="ORF">C2845_PM13G11950</name>
</gene>
<reference evidence="2" key="1">
    <citation type="journal article" date="2019" name="Nat. Commun.">
        <title>The genome of broomcorn millet.</title>
        <authorList>
            <person name="Zou C."/>
            <person name="Miki D."/>
            <person name="Li D."/>
            <person name="Tang Q."/>
            <person name="Xiao L."/>
            <person name="Rajput S."/>
            <person name="Deng P."/>
            <person name="Jia W."/>
            <person name="Huang R."/>
            <person name="Zhang M."/>
            <person name="Sun Y."/>
            <person name="Hu J."/>
            <person name="Fu X."/>
            <person name="Schnable P.S."/>
            <person name="Li F."/>
            <person name="Zhang H."/>
            <person name="Feng B."/>
            <person name="Zhu X."/>
            <person name="Liu R."/>
            <person name="Schnable J.C."/>
            <person name="Zhu J.-K."/>
            <person name="Zhang H."/>
        </authorList>
    </citation>
    <scope>NUCLEOTIDE SEQUENCE [LARGE SCALE GENOMIC DNA]</scope>
</reference>
<dbReference type="Proteomes" id="UP000275267">
    <property type="component" value="Unassembled WGS sequence"/>
</dbReference>
<evidence type="ECO:0000313" key="1">
    <source>
        <dbReference type="EMBL" id="RLN04996.1"/>
    </source>
</evidence>
<proteinExistence type="predicted"/>
<protein>
    <submittedName>
        <fullName evidence="1">Uncharacterized protein</fullName>
    </submittedName>
</protein>
<evidence type="ECO:0000313" key="2">
    <source>
        <dbReference type="Proteomes" id="UP000275267"/>
    </source>
</evidence>
<dbReference type="AlphaFoldDB" id="A0A3L6RKM5"/>
<dbReference type="EMBL" id="PQIB02000008">
    <property type="protein sequence ID" value="RLN04996.1"/>
    <property type="molecule type" value="Genomic_DNA"/>
</dbReference>
<accession>A0A3L6RKM5</accession>
<keyword evidence="2" id="KW-1185">Reference proteome</keyword>
<sequence length="107" mass="11544">MPSGNPNLEGSALEAERSIELEPLVVDRIGGRTRQTKLEAALSTRETARAGAIARRSEMLGKTSWAFSNVAGELQKELMDFLVTSNGDWEQAPAHLAPLLKEIGNGI</sequence>
<comment type="caution">
    <text evidence="1">The sequence shown here is derived from an EMBL/GenBank/DDBJ whole genome shotgun (WGS) entry which is preliminary data.</text>
</comment>
<organism evidence="1 2">
    <name type="scientific">Panicum miliaceum</name>
    <name type="common">Proso millet</name>
    <name type="synonym">Broomcorn millet</name>
    <dbReference type="NCBI Taxonomy" id="4540"/>
    <lineage>
        <taxon>Eukaryota</taxon>
        <taxon>Viridiplantae</taxon>
        <taxon>Streptophyta</taxon>
        <taxon>Embryophyta</taxon>
        <taxon>Tracheophyta</taxon>
        <taxon>Spermatophyta</taxon>
        <taxon>Magnoliopsida</taxon>
        <taxon>Liliopsida</taxon>
        <taxon>Poales</taxon>
        <taxon>Poaceae</taxon>
        <taxon>PACMAD clade</taxon>
        <taxon>Panicoideae</taxon>
        <taxon>Panicodae</taxon>
        <taxon>Paniceae</taxon>
        <taxon>Panicinae</taxon>
        <taxon>Panicum</taxon>
        <taxon>Panicum sect. Panicum</taxon>
    </lineage>
</organism>